<dbReference type="EMBL" id="JANPWB010000015">
    <property type="protein sequence ID" value="KAJ1092181.1"/>
    <property type="molecule type" value="Genomic_DNA"/>
</dbReference>
<proteinExistence type="predicted"/>
<organism evidence="1 2">
    <name type="scientific">Pleurodeles waltl</name>
    <name type="common">Iberian ribbed newt</name>
    <dbReference type="NCBI Taxonomy" id="8319"/>
    <lineage>
        <taxon>Eukaryota</taxon>
        <taxon>Metazoa</taxon>
        <taxon>Chordata</taxon>
        <taxon>Craniata</taxon>
        <taxon>Vertebrata</taxon>
        <taxon>Euteleostomi</taxon>
        <taxon>Amphibia</taxon>
        <taxon>Batrachia</taxon>
        <taxon>Caudata</taxon>
        <taxon>Salamandroidea</taxon>
        <taxon>Salamandridae</taxon>
        <taxon>Pleurodelinae</taxon>
        <taxon>Pleurodeles</taxon>
    </lineage>
</organism>
<comment type="caution">
    <text evidence="1">The sequence shown here is derived from an EMBL/GenBank/DDBJ whole genome shotgun (WGS) entry which is preliminary data.</text>
</comment>
<reference evidence="1" key="1">
    <citation type="journal article" date="2022" name="bioRxiv">
        <title>Sequencing and chromosome-scale assembly of the giantPleurodeles waltlgenome.</title>
        <authorList>
            <person name="Brown T."/>
            <person name="Elewa A."/>
            <person name="Iarovenko S."/>
            <person name="Subramanian E."/>
            <person name="Araus A.J."/>
            <person name="Petzold A."/>
            <person name="Susuki M."/>
            <person name="Suzuki K.-i.T."/>
            <person name="Hayashi T."/>
            <person name="Toyoda A."/>
            <person name="Oliveira C."/>
            <person name="Osipova E."/>
            <person name="Leigh N.D."/>
            <person name="Simon A."/>
            <person name="Yun M.H."/>
        </authorList>
    </citation>
    <scope>NUCLEOTIDE SEQUENCE</scope>
    <source>
        <strain evidence="1">20211129_DDA</strain>
        <tissue evidence="1">Liver</tissue>
    </source>
</reference>
<keyword evidence="2" id="KW-1185">Reference proteome</keyword>
<name>A0AAV7LKQ9_PLEWA</name>
<evidence type="ECO:0000313" key="1">
    <source>
        <dbReference type="EMBL" id="KAJ1092181.1"/>
    </source>
</evidence>
<accession>A0AAV7LKQ9</accession>
<protein>
    <submittedName>
        <fullName evidence="1">Uncharacterized protein</fullName>
    </submittedName>
</protein>
<sequence length="96" mass="10540">MGIWYPAHVTLTPVSQQSCSDDVLLHRVVEQHAVRGTSSCSHHVAGCGQWHRYVLLGTIEEQSSPLGICLKSEEAHRGFASSCFNATVVIFASIRF</sequence>
<dbReference type="AlphaFoldDB" id="A0AAV7LKQ9"/>
<gene>
    <name evidence="1" type="ORF">NDU88_005293</name>
</gene>
<evidence type="ECO:0000313" key="2">
    <source>
        <dbReference type="Proteomes" id="UP001066276"/>
    </source>
</evidence>
<dbReference type="Proteomes" id="UP001066276">
    <property type="component" value="Chromosome 11"/>
</dbReference>